<feature type="repeat" description="WD" evidence="10">
    <location>
        <begin position="391"/>
        <end position="441"/>
    </location>
</feature>
<dbReference type="CDD" id="cd00200">
    <property type="entry name" value="WD40"/>
    <property type="match status" value="1"/>
</dbReference>
<evidence type="ECO:0000256" key="9">
    <source>
        <dbReference type="ARBA" id="ARBA00023242"/>
    </source>
</evidence>
<dbReference type="GO" id="GO:0006357">
    <property type="term" value="P:regulation of transcription by RNA polymerase II"/>
    <property type="evidence" value="ECO:0007669"/>
    <property type="project" value="TreeGrafter"/>
</dbReference>
<evidence type="ECO:0000256" key="11">
    <source>
        <dbReference type="SAM" id="MobiDB-lite"/>
    </source>
</evidence>
<feature type="repeat" description="WD" evidence="10">
    <location>
        <begin position="225"/>
        <end position="256"/>
    </location>
</feature>
<dbReference type="PRINTS" id="PR00320">
    <property type="entry name" value="GPROTEINBRPT"/>
</dbReference>
<dbReference type="Gene3D" id="1.20.960.30">
    <property type="match status" value="1"/>
</dbReference>
<keyword evidence="9" id="KW-0539">Nucleus</keyword>
<dbReference type="SMART" id="SM00667">
    <property type="entry name" value="LisH"/>
    <property type="match status" value="1"/>
</dbReference>
<feature type="compositionally biased region" description="Polar residues" evidence="11">
    <location>
        <begin position="90"/>
        <end position="102"/>
    </location>
</feature>
<sequence length="1051" mass="118731">MVLTSEEINIIVYKYLQESGFRHSSFAFQYESQVEQSPYREAQIQPGALINIIHKGLQFMEIEAHMNEDGELMECSVPFSLLEPHHCDLTGNTFNSEPTSSVRPPPTSAKRQRKEEKKQKEREKRSRREPNAEEDVEGRVKEEEEPATKQAPSLPQEPEQIPTEINPDNVIVLAGHQSEVFSCAWNPVVSSLLASGSGDATARLWQVPENKHNVAEPMVLNHLPNLNENKDVTTLDWNPSGSLLVTGSYDGQARIWTQKGELRFVMAQHKGPIFSLKWNMKGDLVLSGSADTTTVVWDPETGDMKQQFESHTLAILDVDWMDNTTFASCSSDKTIYVCRVGMKNPLKKWVGHEDEVNAVRWDPSGQYLASCSDDMTTKIWSMESDTPVQEIKGHSLQIYTLQWAPYTQRDSVNNAPRILATASFDATVRIWDALKGTCLHVLKNHTEAVYSISFSPDARLLASGSFDEVLNVWDAKEGTIKKTFKASGGIFEVHFNKNGDKLAAYTHEQEFSTCTQEKNEVVAEADEFIQKATLIQNLIAEKNKRLQHIEAMRQTQKGLLTACTTKSARIQQLKNQIKDKRKLLEESLKRKSRFDNYHPDNQALEKAWLRTHKITVGTRRILVKETTSLFELKPGLIEEPETPVIQHPELPASGESFIPVEQDLYICGVTLSSRLIDVSKVPKEELNAPIGLVIHMLSLIVRYLGIKLPFEIIRRGIRPYIRALNKQHVRKFPLFLEDDEKNFKKFVHGMAMLNYDIAYVCHTQGLQVPICQVANTLQSLISISRAPRLGIKSHATYYDHIRDLECPLLYDQVLRATTLRFRCSSSLERSQLLEPSAVHTSNNELHDEFFKVNSIVTSTNNGERVQESEDDNEFGLYVDSDEEDDEYYKGKQQELPPSETWSLVEVAPFAVGGRAAHNGTENIFQMGAASFMPGENQNFAGDNDNNDISAPLMAMDFIMKNPSTHDVLVDEDLDSSDELLPGSTPFDIDDGGNDDINLSQFEESESEEDQSNDQFFEDYLQYTNVIRPFSSRIESAVTADSNESLPGIDQI</sequence>
<dbReference type="PROSITE" id="PS50294">
    <property type="entry name" value="WD_REPEATS_REGION"/>
    <property type="match status" value="5"/>
</dbReference>
<dbReference type="AlphaFoldDB" id="A0A8H7RCG0"/>
<dbReference type="PROSITE" id="PS50896">
    <property type="entry name" value="LISH"/>
    <property type="match status" value="1"/>
</dbReference>
<evidence type="ECO:0000313" key="12">
    <source>
        <dbReference type="EMBL" id="KAG2207178.1"/>
    </source>
</evidence>
<evidence type="ECO:0000256" key="2">
    <source>
        <dbReference type="ARBA" id="ARBA00009574"/>
    </source>
</evidence>
<accession>A0A8H7RCG0</accession>
<dbReference type="FunFam" id="1.20.960.30:FF:000001">
    <property type="entry name" value="F-box-like/WD repeat-containing protein TBL1XR1"/>
    <property type="match status" value="1"/>
</dbReference>
<keyword evidence="5" id="KW-0677">Repeat</keyword>
<evidence type="ECO:0000256" key="3">
    <source>
        <dbReference type="ARBA" id="ARBA00013807"/>
    </source>
</evidence>
<evidence type="ECO:0000256" key="8">
    <source>
        <dbReference type="ARBA" id="ARBA00023163"/>
    </source>
</evidence>
<dbReference type="Gene3D" id="2.130.10.10">
    <property type="entry name" value="YVTN repeat-like/Quinoprotein amine dehydrogenase"/>
    <property type="match status" value="1"/>
</dbReference>
<evidence type="ECO:0000256" key="4">
    <source>
        <dbReference type="ARBA" id="ARBA00022574"/>
    </source>
</evidence>
<comment type="similarity">
    <text evidence="2">Belongs to the ATG14 family.</text>
</comment>
<feature type="region of interest" description="Disordered" evidence="11">
    <location>
        <begin position="90"/>
        <end position="162"/>
    </location>
</feature>
<dbReference type="InterPro" id="IPR045183">
    <property type="entry name" value="Ebi-like"/>
</dbReference>
<dbReference type="Pfam" id="PF10186">
    <property type="entry name" value="ATG14"/>
    <property type="match status" value="1"/>
</dbReference>
<protein>
    <recommendedName>
        <fullName evidence="3">Autophagy-related protein 14</fullName>
    </recommendedName>
</protein>
<evidence type="ECO:0000256" key="1">
    <source>
        <dbReference type="ARBA" id="ARBA00004123"/>
    </source>
</evidence>
<feature type="repeat" description="WD" evidence="10">
    <location>
        <begin position="173"/>
        <end position="215"/>
    </location>
</feature>
<comment type="caution">
    <text evidence="12">The sequence shown here is derived from an EMBL/GenBank/DDBJ whole genome shotgun (WGS) entry which is preliminary data.</text>
</comment>
<comment type="subcellular location">
    <subcellularLocation>
        <location evidence="1">Nucleus</location>
    </subcellularLocation>
</comment>
<keyword evidence="6" id="KW-0805">Transcription regulation</keyword>
<dbReference type="InterPro" id="IPR019775">
    <property type="entry name" value="WD40_repeat_CS"/>
</dbReference>
<dbReference type="GO" id="GO:0005737">
    <property type="term" value="C:cytoplasm"/>
    <property type="evidence" value="ECO:0007669"/>
    <property type="project" value="UniProtKB-ARBA"/>
</dbReference>
<dbReference type="SUPFAM" id="SSF50978">
    <property type="entry name" value="WD40 repeat-like"/>
    <property type="match status" value="1"/>
</dbReference>
<feature type="repeat" description="WD" evidence="10">
    <location>
        <begin position="442"/>
        <end position="483"/>
    </location>
</feature>
<dbReference type="Pfam" id="PF00400">
    <property type="entry name" value="WD40"/>
    <property type="match status" value="7"/>
</dbReference>
<proteinExistence type="inferred from homology"/>
<feature type="repeat" description="WD" evidence="10">
    <location>
        <begin position="266"/>
        <end position="307"/>
    </location>
</feature>
<feature type="repeat" description="WD" evidence="10">
    <location>
        <begin position="349"/>
        <end position="390"/>
    </location>
</feature>
<keyword evidence="4 10" id="KW-0853">WD repeat</keyword>
<evidence type="ECO:0000313" key="13">
    <source>
        <dbReference type="Proteomes" id="UP000603453"/>
    </source>
</evidence>
<keyword evidence="7" id="KW-0175">Coiled coil</keyword>
<reference evidence="12" key="1">
    <citation type="submission" date="2020-12" db="EMBL/GenBank/DDBJ databases">
        <title>Metabolic potential, ecology and presence of endohyphal bacteria is reflected in genomic diversity of Mucoromycotina.</title>
        <authorList>
            <person name="Muszewska A."/>
            <person name="Okrasinska A."/>
            <person name="Steczkiewicz K."/>
            <person name="Drgas O."/>
            <person name="Orlowska M."/>
            <person name="Perlinska-Lenart U."/>
            <person name="Aleksandrzak-Piekarczyk T."/>
            <person name="Szatraj K."/>
            <person name="Zielenkiewicz U."/>
            <person name="Pilsyk S."/>
            <person name="Malc E."/>
            <person name="Mieczkowski P."/>
            <person name="Kruszewska J.S."/>
            <person name="Biernat P."/>
            <person name="Pawlowska J."/>
        </authorList>
    </citation>
    <scope>NUCLEOTIDE SEQUENCE</scope>
    <source>
        <strain evidence="12">WA0000017839</strain>
    </source>
</reference>
<evidence type="ECO:0000256" key="10">
    <source>
        <dbReference type="PROSITE-ProRule" id="PRU00221"/>
    </source>
</evidence>
<dbReference type="InterPro" id="IPR006594">
    <property type="entry name" value="LisH"/>
</dbReference>
<feature type="compositionally biased region" description="Basic and acidic residues" evidence="11">
    <location>
        <begin position="113"/>
        <end position="142"/>
    </location>
</feature>
<dbReference type="FunFam" id="2.130.10.10:FF:000218">
    <property type="entry name" value="WD40 repeat-containing protein HOS15"/>
    <property type="match status" value="1"/>
</dbReference>
<dbReference type="InterPro" id="IPR001680">
    <property type="entry name" value="WD40_rpt"/>
</dbReference>
<dbReference type="GO" id="GO:0003714">
    <property type="term" value="F:transcription corepressor activity"/>
    <property type="evidence" value="ECO:0007669"/>
    <property type="project" value="InterPro"/>
</dbReference>
<evidence type="ECO:0000256" key="5">
    <source>
        <dbReference type="ARBA" id="ARBA00022737"/>
    </source>
</evidence>
<dbReference type="PROSITE" id="PS00678">
    <property type="entry name" value="WD_REPEATS_1"/>
    <property type="match status" value="1"/>
</dbReference>
<dbReference type="InterPro" id="IPR018791">
    <property type="entry name" value="UV_resistance/autophagy_Atg14"/>
</dbReference>
<dbReference type="OrthoDB" id="1367865at2759"/>
<name>A0A8H7RCG0_9FUNG</name>
<dbReference type="Proteomes" id="UP000603453">
    <property type="component" value="Unassembled WGS sequence"/>
</dbReference>
<dbReference type="InterPro" id="IPR020472">
    <property type="entry name" value="WD40_PAC1"/>
</dbReference>
<dbReference type="InterPro" id="IPR015943">
    <property type="entry name" value="WD40/YVTN_repeat-like_dom_sf"/>
</dbReference>
<feature type="region of interest" description="Disordered" evidence="11">
    <location>
        <begin position="975"/>
        <end position="994"/>
    </location>
</feature>
<dbReference type="PANTHER" id="PTHR22846:SF2">
    <property type="entry name" value="F-BOX-LIKE_WD REPEAT-CONTAINING PROTEIN EBI"/>
    <property type="match status" value="1"/>
</dbReference>
<dbReference type="PANTHER" id="PTHR22846">
    <property type="entry name" value="WD40 REPEAT PROTEIN"/>
    <property type="match status" value="1"/>
</dbReference>
<organism evidence="12 13">
    <name type="scientific">Mucor saturninus</name>
    <dbReference type="NCBI Taxonomy" id="64648"/>
    <lineage>
        <taxon>Eukaryota</taxon>
        <taxon>Fungi</taxon>
        <taxon>Fungi incertae sedis</taxon>
        <taxon>Mucoromycota</taxon>
        <taxon>Mucoromycotina</taxon>
        <taxon>Mucoromycetes</taxon>
        <taxon>Mucorales</taxon>
        <taxon>Mucorineae</taxon>
        <taxon>Mucoraceae</taxon>
        <taxon>Mucor</taxon>
    </lineage>
</organism>
<dbReference type="SMART" id="SM00320">
    <property type="entry name" value="WD40"/>
    <property type="match status" value="7"/>
</dbReference>
<evidence type="ECO:0000256" key="7">
    <source>
        <dbReference type="ARBA" id="ARBA00023054"/>
    </source>
</evidence>
<dbReference type="EMBL" id="JAEPRD010000026">
    <property type="protein sequence ID" value="KAG2207178.1"/>
    <property type="molecule type" value="Genomic_DNA"/>
</dbReference>
<gene>
    <name evidence="12" type="ORF">INT47_012231</name>
</gene>
<dbReference type="PROSITE" id="PS50082">
    <property type="entry name" value="WD_REPEATS_2"/>
    <property type="match status" value="6"/>
</dbReference>
<dbReference type="Pfam" id="PF08513">
    <property type="entry name" value="LisH"/>
    <property type="match status" value="1"/>
</dbReference>
<keyword evidence="13" id="KW-1185">Reference proteome</keyword>
<dbReference type="InterPro" id="IPR036322">
    <property type="entry name" value="WD40_repeat_dom_sf"/>
</dbReference>
<evidence type="ECO:0000256" key="6">
    <source>
        <dbReference type="ARBA" id="ARBA00023015"/>
    </source>
</evidence>
<keyword evidence="8" id="KW-0804">Transcription</keyword>
<dbReference type="GO" id="GO:0034967">
    <property type="term" value="C:Set3 complex"/>
    <property type="evidence" value="ECO:0007669"/>
    <property type="project" value="TreeGrafter"/>
</dbReference>